<gene>
    <name evidence="2" type="ORF">TIFTF001_048099</name>
</gene>
<dbReference type="Pfam" id="PF13456">
    <property type="entry name" value="RVT_3"/>
    <property type="match status" value="1"/>
</dbReference>
<dbReference type="Proteomes" id="UP001187192">
    <property type="component" value="Unassembled WGS sequence"/>
</dbReference>
<evidence type="ECO:0000313" key="3">
    <source>
        <dbReference type="Proteomes" id="UP001187192"/>
    </source>
</evidence>
<protein>
    <recommendedName>
        <fullName evidence="1">RNase H type-1 domain-containing protein</fullName>
    </recommendedName>
</protein>
<dbReference type="EMBL" id="BTGU01005871">
    <property type="protein sequence ID" value="GMN31523.1"/>
    <property type="molecule type" value="Genomic_DNA"/>
</dbReference>
<organism evidence="2 3">
    <name type="scientific">Ficus carica</name>
    <name type="common">Common fig</name>
    <dbReference type="NCBI Taxonomy" id="3494"/>
    <lineage>
        <taxon>Eukaryota</taxon>
        <taxon>Viridiplantae</taxon>
        <taxon>Streptophyta</taxon>
        <taxon>Embryophyta</taxon>
        <taxon>Tracheophyta</taxon>
        <taxon>Spermatophyta</taxon>
        <taxon>Magnoliopsida</taxon>
        <taxon>eudicotyledons</taxon>
        <taxon>Gunneridae</taxon>
        <taxon>Pentapetalae</taxon>
        <taxon>rosids</taxon>
        <taxon>fabids</taxon>
        <taxon>Rosales</taxon>
        <taxon>Moraceae</taxon>
        <taxon>Ficeae</taxon>
        <taxon>Ficus</taxon>
    </lineage>
</organism>
<reference evidence="2" key="1">
    <citation type="submission" date="2023-07" db="EMBL/GenBank/DDBJ databases">
        <title>draft genome sequence of fig (Ficus carica).</title>
        <authorList>
            <person name="Takahashi T."/>
            <person name="Nishimura K."/>
        </authorList>
    </citation>
    <scope>NUCLEOTIDE SEQUENCE</scope>
</reference>
<accession>A0AA88CR49</accession>
<proteinExistence type="predicted"/>
<dbReference type="PANTHER" id="PTHR47074:SF11">
    <property type="entry name" value="REVERSE TRANSCRIPTASE-LIKE PROTEIN"/>
    <property type="match status" value="1"/>
</dbReference>
<keyword evidence="3" id="KW-1185">Reference proteome</keyword>
<dbReference type="GO" id="GO:0003676">
    <property type="term" value="F:nucleic acid binding"/>
    <property type="evidence" value="ECO:0007669"/>
    <property type="project" value="InterPro"/>
</dbReference>
<evidence type="ECO:0000259" key="1">
    <source>
        <dbReference type="Pfam" id="PF13456"/>
    </source>
</evidence>
<comment type="caution">
    <text evidence="2">The sequence shown here is derived from an EMBL/GenBank/DDBJ whole genome shotgun (WGS) entry which is preliminary data.</text>
</comment>
<name>A0AA88CR49_FICCA</name>
<dbReference type="GO" id="GO:0004523">
    <property type="term" value="F:RNA-DNA hybrid ribonuclease activity"/>
    <property type="evidence" value="ECO:0007669"/>
    <property type="project" value="InterPro"/>
</dbReference>
<evidence type="ECO:0000313" key="2">
    <source>
        <dbReference type="EMBL" id="GMN31523.1"/>
    </source>
</evidence>
<feature type="domain" description="RNase H type-1" evidence="1">
    <location>
        <begin position="26"/>
        <end position="85"/>
    </location>
</feature>
<dbReference type="AlphaFoldDB" id="A0AA88CR49"/>
<sequence length="92" mass="9722">MAPEQPLQSVGSGLWQFPLTGFFKLNVDAAVIPGSNHIGVRAAIRNDNGLVCGALAKSIDGRFSPFLAECIALREVLKLAKELEIDGPCSGN</sequence>
<dbReference type="InterPro" id="IPR002156">
    <property type="entry name" value="RNaseH_domain"/>
</dbReference>
<dbReference type="InterPro" id="IPR052929">
    <property type="entry name" value="RNase_H-like_EbsB-rel"/>
</dbReference>
<dbReference type="PANTHER" id="PTHR47074">
    <property type="entry name" value="BNAC02G40300D PROTEIN"/>
    <property type="match status" value="1"/>
</dbReference>